<keyword evidence="2" id="KW-0547">Nucleotide-binding</keyword>
<gene>
    <name evidence="5" type="ORF">Rai3103_08045</name>
</gene>
<dbReference type="InterPro" id="IPR027417">
    <property type="entry name" value="P-loop_NTPase"/>
</dbReference>
<dbReference type="GO" id="GO:0016887">
    <property type="term" value="F:ATP hydrolysis activity"/>
    <property type="evidence" value="ECO:0007669"/>
    <property type="project" value="InterPro"/>
</dbReference>
<dbReference type="InterPro" id="IPR017911">
    <property type="entry name" value="MacB-like_ATP-bd"/>
</dbReference>
<dbReference type="InterPro" id="IPR015854">
    <property type="entry name" value="ABC_transpr_LolD-like"/>
</dbReference>
<dbReference type="PANTHER" id="PTHR24220:SF685">
    <property type="entry name" value="ABC TRANSPORTER RELATED"/>
    <property type="match status" value="1"/>
</dbReference>
<dbReference type="RefSeq" id="WP_153572158.1">
    <property type="nucleotide sequence ID" value="NZ_CP045725.1"/>
</dbReference>
<proteinExistence type="predicted"/>
<dbReference type="SMART" id="SM00382">
    <property type="entry name" value="AAA"/>
    <property type="match status" value="1"/>
</dbReference>
<dbReference type="Pfam" id="PF00005">
    <property type="entry name" value="ABC_tran"/>
    <property type="match status" value="1"/>
</dbReference>
<dbReference type="EMBL" id="CP045725">
    <property type="protein sequence ID" value="QGF23628.1"/>
    <property type="molecule type" value="Genomic_DNA"/>
</dbReference>
<evidence type="ECO:0000256" key="2">
    <source>
        <dbReference type="ARBA" id="ARBA00022741"/>
    </source>
</evidence>
<dbReference type="InterPro" id="IPR003593">
    <property type="entry name" value="AAA+_ATPase"/>
</dbReference>
<reference evidence="5 6" key="1">
    <citation type="submission" date="2019-10" db="EMBL/GenBank/DDBJ databases">
        <title>Genomic analysis of Raineyella sp. CBA3103.</title>
        <authorList>
            <person name="Roh S.W."/>
        </authorList>
    </citation>
    <scope>NUCLEOTIDE SEQUENCE [LARGE SCALE GENOMIC DNA]</scope>
    <source>
        <strain evidence="5 6">CBA3103</strain>
    </source>
</reference>
<dbReference type="GO" id="GO:0005524">
    <property type="term" value="F:ATP binding"/>
    <property type="evidence" value="ECO:0007669"/>
    <property type="project" value="UniProtKB-KW"/>
</dbReference>
<dbReference type="FunFam" id="3.40.50.300:FF:000032">
    <property type="entry name" value="Export ABC transporter ATP-binding protein"/>
    <property type="match status" value="1"/>
</dbReference>
<dbReference type="PANTHER" id="PTHR24220">
    <property type="entry name" value="IMPORT ATP-BINDING PROTEIN"/>
    <property type="match status" value="1"/>
</dbReference>
<evidence type="ECO:0000313" key="6">
    <source>
        <dbReference type="Proteomes" id="UP000386847"/>
    </source>
</evidence>
<dbReference type="CDD" id="cd03255">
    <property type="entry name" value="ABC_MJ0796_LolCDE_FtsE"/>
    <property type="match status" value="1"/>
</dbReference>
<keyword evidence="6" id="KW-1185">Reference proteome</keyword>
<dbReference type="AlphaFoldDB" id="A0A5Q2FAB5"/>
<dbReference type="SUPFAM" id="SSF52540">
    <property type="entry name" value="P-loop containing nucleoside triphosphate hydrolases"/>
    <property type="match status" value="1"/>
</dbReference>
<dbReference type="KEGG" id="rain:Rai3103_08045"/>
<dbReference type="Proteomes" id="UP000386847">
    <property type="component" value="Chromosome"/>
</dbReference>
<dbReference type="GO" id="GO:0022857">
    <property type="term" value="F:transmembrane transporter activity"/>
    <property type="evidence" value="ECO:0007669"/>
    <property type="project" value="TreeGrafter"/>
</dbReference>
<organism evidence="5 6">
    <name type="scientific">Raineyella fluvialis</name>
    <dbReference type="NCBI Taxonomy" id="2662261"/>
    <lineage>
        <taxon>Bacteria</taxon>
        <taxon>Bacillati</taxon>
        <taxon>Actinomycetota</taxon>
        <taxon>Actinomycetes</taxon>
        <taxon>Propionibacteriales</taxon>
        <taxon>Propionibacteriaceae</taxon>
        <taxon>Raineyella</taxon>
    </lineage>
</organism>
<evidence type="ECO:0000256" key="1">
    <source>
        <dbReference type="ARBA" id="ARBA00022448"/>
    </source>
</evidence>
<name>A0A5Q2FAB5_9ACTN</name>
<evidence type="ECO:0000256" key="3">
    <source>
        <dbReference type="ARBA" id="ARBA00022840"/>
    </source>
</evidence>
<accession>A0A5Q2FAB5</accession>
<keyword evidence="1" id="KW-0813">Transport</keyword>
<dbReference type="PROSITE" id="PS50893">
    <property type="entry name" value="ABC_TRANSPORTER_2"/>
    <property type="match status" value="1"/>
</dbReference>
<dbReference type="GO" id="GO:0005886">
    <property type="term" value="C:plasma membrane"/>
    <property type="evidence" value="ECO:0007669"/>
    <property type="project" value="TreeGrafter"/>
</dbReference>
<evidence type="ECO:0000259" key="4">
    <source>
        <dbReference type="PROSITE" id="PS50893"/>
    </source>
</evidence>
<sequence>MWGSSRRRASVADVPAPAVAAEATSAPAVAAEGAGAPIVRTVALTKTYGSAESEVRALDAVDLSVAPGEFVAVMGPSGCGKSTLLNMVGGLDTPTSGEVFVDGAELTTLPDDRLTELRRRRIGFVFQFFNLIPVLDAVENAALPLTLDGDAGAEDAAVEWLTRVGLADRLHNRPDQLSGGQQQRVAVARALSTDPALVLADEPTGNLDSRSATEIAELLRQVAAAWHRSVLMVTHDPRIASYAQRLVLMQDGHIVDDLPLDGSREAPLRAMERAGLL</sequence>
<dbReference type="PROSITE" id="PS00211">
    <property type="entry name" value="ABC_TRANSPORTER_1"/>
    <property type="match status" value="1"/>
</dbReference>
<evidence type="ECO:0000313" key="5">
    <source>
        <dbReference type="EMBL" id="QGF23628.1"/>
    </source>
</evidence>
<dbReference type="InterPro" id="IPR003439">
    <property type="entry name" value="ABC_transporter-like_ATP-bd"/>
</dbReference>
<dbReference type="InterPro" id="IPR017871">
    <property type="entry name" value="ABC_transporter-like_CS"/>
</dbReference>
<feature type="domain" description="ABC transporter" evidence="4">
    <location>
        <begin position="39"/>
        <end position="276"/>
    </location>
</feature>
<dbReference type="GO" id="GO:0098796">
    <property type="term" value="C:membrane protein complex"/>
    <property type="evidence" value="ECO:0007669"/>
    <property type="project" value="UniProtKB-ARBA"/>
</dbReference>
<keyword evidence="3 5" id="KW-0067">ATP-binding</keyword>
<protein>
    <submittedName>
        <fullName evidence="5">ATP-binding cassette domain-containing protein</fullName>
    </submittedName>
</protein>
<dbReference type="Gene3D" id="3.40.50.300">
    <property type="entry name" value="P-loop containing nucleotide triphosphate hydrolases"/>
    <property type="match status" value="1"/>
</dbReference>